<dbReference type="InterPro" id="IPR013655">
    <property type="entry name" value="PAS_fold_3"/>
</dbReference>
<organism evidence="8 9">
    <name type="scientific">Paucibacter sediminis</name>
    <dbReference type="NCBI Taxonomy" id="3019553"/>
    <lineage>
        <taxon>Bacteria</taxon>
        <taxon>Pseudomonadati</taxon>
        <taxon>Pseudomonadota</taxon>
        <taxon>Betaproteobacteria</taxon>
        <taxon>Burkholderiales</taxon>
        <taxon>Sphaerotilaceae</taxon>
        <taxon>Roseateles</taxon>
    </lineage>
</organism>
<gene>
    <name evidence="8" type="ORF">PFX98_08210</name>
</gene>
<dbReference type="Pfam" id="PF03924">
    <property type="entry name" value="CHASE"/>
    <property type="match status" value="1"/>
</dbReference>
<dbReference type="SMART" id="SM01079">
    <property type="entry name" value="CHASE"/>
    <property type="match status" value="1"/>
</dbReference>
<evidence type="ECO:0000313" key="9">
    <source>
        <dbReference type="Proteomes" id="UP001177769"/>
    </source>
</evidence>
<dbReference type="SMART" id="SM00086">
    <property type="entry name" value="PAC"/>
    <property type="match status" value="1"/>
</dbReference>
<dbReference type="Gene3D" id="3.30.70.270">
    <property type="match status" value="1"/>
</dbReference>
<feature type="domain" description="GGDEF" evidence="7">
    <location>
        <begin position="489"/>
        <end position="622"/>
    </location>
</feature>
<evidence type="ECO:0000256" key="4">
    <source>
        <dbReference type="ARBA" id="ARBA00023136"/>
    </source>
</evidence>
<dbReference type="PROSITE" id="PS50887">
    <property type="entry name" value="GGDEF"/>
    <property type="match status" value="1"/>
</dbReference>
<dbReference type="GO" id="GO:0016020">
    <property type="term" value="C:membrane"/>
    <property type="evidence" value="ECO:0007669"/>
    <property type="project" value="UniProtKB-SubCell"/>
</dbReference>
<keyword evidence="4" id="KW-0472">Membrane</keyword>
<dbReference type="InterPro" id="IPR052163">
    <property type="entry name" value="DGC-Regulatory_Protein"/>
</dbReference>
<evidence type="ECO:0000259" key="6">
    <source>
        <dbReference type="PROSITE" id="PS50839"/>
    </source>
</evidence>
<evidence type="ECO:0000313" key="8">
    <source>
        <dbReference type="EMBL" id="WIT13586.1"/>
    </source>
</evidence>
<keyword evidence="9" id="KW-1185">Reference proteome</keyword>
<dbReference type="PROSITE" id="PS50839">
    <property type="entry name" value="CHASE"/>
    <property type="match status" value="1"/>
</dbReference>
<evidence type="ECO:0000259" key="5">
    <source>
        <dbReference type="PROSITE" id="PS50113"/>
    </source>
</evidence>
<dbReference type="Gene3D" id="3.30.450.350">
    <property type="entry name" value="CHASE domain"/>
    <property type="match status" value="1"/>
</dbReference>
<dbReference type="InterPro" id="IPR000160">
    <property type="entry name" value="GGDEF_dom"/>
</dbReference>
<keyword evidence="2" id="KW-0812">Transmembrane</keyword>
<dbReference type="InterPro" id="IPR029787">
    <property type="entry name" value="Nucleotide_cyclase"/>
</dbReference>
<protein>
    <submittedName>
        <fullName evidence="8">GGDEF domain-containing protein</fullName>
    </submittedName>
</protein>
<feature type="domain" description="CHASE" evidence="6">
    <location>
        <begin position="116"/>
        <end position="222"/>
    </location>
</feature>
<accession>A0AA95NP68</accession>
<dbReference type="InterPro" id="IPR042240">
    <property type="entry name" value="CHASE_sf"/>
</dbReference>
<sequence length="625" mass="68506">MASGSPSFPTWLSGRALPLLVMAAGLALSLGLWQREHAEAQARLRLGFDASLREASLRVEQRMAAHELLLQGVQGFLHAHGLQDPQGLRLYVDSLPLGADFAGLQGLGLAEWRAAPGRAPMIQLEPGVRRNLAALGVDLMVDPLIRPALELARDSGRMALSDRFDLQGIKLGKQVGFLALLPVYAPKLAPQSVEERRAALRAWVVAPVAMPELMASLYGELAPGLRLELFSGTEPRAAQRLFASERRSEGGALMQGQEYLVLGGQTWTLLLQADGAFAPAQGLQDARQVLAAGVLASLLLSLLSWALGSSRERAHVLAQDMTAALRRSEQRWAFALEGAGDGIWDWEIPSQKLSTSPRWKSIMNLPDASAEPNMSQVLASIHGDDRMRVQAEFQHCLDGLVPAVALEYRIADGQGGWRWVLVRGTVVERDAQQRPLRMLGTLSDIQARRESEERVRFMASHDPLTELANRAHFQERMNYSLANARRYHETLGLILLDLDRFKPINDQFGHAVGDQLLQTVAKRLKNAVRETDTVGRIGGDEFVVLLTGPVTRDSAQVVADKIFNQLAMPMEIAGVHLELTCSLGLAIYPEDGQDELSLTKAADDAMYRNKRAGRAWMGNGELRGP</sequence>
<dbReference type="FunFam" id="3.30.70.270:FF:000001">
    <property type="entry name" value="Diguanylate cyclase domain protein"/>
    <property type="match status" value="1"/>
</dbReference>
<dbReference type="SMART" id="SM00267">
    <property type="entry name" value="GGDEF"/>
    <property type="match status" value="1"/>
</dbReference>
<dbReference type="NCBIfam" id="TIGR00229">
    <property type="entry name" value="sensory_box"/>
    <property type="match status" value="1"/>
</dbReference>
<dbReference type="PROSITE" id="PS50113">
    <property type="entry name" value="PAC"/>
    <property type="match status" value="1"/>
</dbReference>
<dbReference type="PANTHER" id="PTHR46663">
    <property type="entry name" value="DIGUANYLATE CYCLASE DGCT-RELATED"/>
    <property type="match status" value="1"/>
</dbReference>
<dbReference type="Gene3D" id="3.30.450.20">
    <property type="entry name" value="PAS domain"/>
    <property type="match status" value="1"/>
</dbReference>
<evidence type="ECO:0000256" key="1">
    <source>
        <dbReference type="ARBA" id="ARBA00004370"/>
    </source>
</evidence>
<dbReference type="Pfam" id="PF00990">
    <property type="entry name" value="GGDEF"/>
    <property type="match status" value="1"/>
</dbReference>
<name>A0AA95NP68_9BURK</name>
<dbReference type="GO" id="GO:0007165">
    <property type="term" value="P:signal transduction"/>
    <property type="evidence" value="ECO:0007669"/>
    <property type="project" value="UniProtKB-ARBA"/>
</dbReference>
<feature type="domain" description="PAC" evidence="5">
    <location>
        <begin position="404"/>
        <end position="457"/>
    </location>
</feature>
<dbReference type="CDD" id="cd00130">
    <property type="entry name" value="PAS"/>
    <property type="match status" value="1"/>
</dbReference>
<keyword evidence="3" id="KW-1133">Transmembrane helix</keyword>
<dbReference type="CDD" id="cd01949">
    <property type="entry name" value="GGDEF"/>
    <property type="match status" value="1"/>
</dbReference>
<dbReference type="AlphaFoldDB" id="A0AA95NP68"/>
<evidence type="ECO:0000259" key="7">
    <source>
        <dbReference type="PROSITE" id="PS50887"/>
    </source>
</evidence>
<dbReference type="EMBL" id="CP116346">
    <property type="protein sequence ID" value="WIT13586.1"/>
    <property type="molecule type" value="Genomic_DNA"/>
</dbReference>
<dbReference type="InterPro" id="IPR006189">
    <property type="entry name" value="CHASE_dom"/>
</dbReference>
<dbReference type="InterPro" id="IPR035965">
    <property type="entry name" value="PAS-like_dom_sf"/>
</dbReference>
<dbReference type="InterPro" id="IPR000700">
    <property type="entry name" value="PAS-assoc_C"/>
</dbReference>
<dbReference type="KEGG" id="pais:PFX98_08210"/>
<proteinExistence type="predicted"/>
<reference evidence="8" key="1">
    <citation type="submission" date="2023-01" db="EMBL/GenBank/DDBJ databases">
        <title>Whole genome sequence of Paucibacter sp. S2-9 isolated from pond sediment.</title>
        <authorList>
            <person name="Jung J.Y."/>
        </authorList>
    </citation>
    <scope>NUCLEOTIDE SEQUENCE</scope>
    <source>
        <strain evidence="8">S2-9</strain>
    </source>
</reference>
<dbReference type="PANTHER" id="PTHR46663:SF3">
    <property type="entry name" value="SLL0267 PROTEIN"/>
    <property type="match status" value="1"/>
</dbReference>
<dbReference type="Proteomes" id="UP001177769">
    <property type="component" value="Chromosome"/>
</dbReference>
<dbReference type="GO" id="GO:0003824">
    <property type="term" value="F:catalytic activity"/>
    <property type="evidence" value="ECO:0007669"/>
    <property type="project" value="UniProtKB-ARBA"/>
</dbReference>
<comment type="subcellular location">
    <subcellularLocation>
        <location evidence="1">Membrane</location>
    </subcellularLocation>
</comment>
<dbReference type="RefSeq" id="WP_285234704.1">
    <property type="nucleotide sequence ID" value="NZ_CP116346.1"/>
</dbReference>
<evidence type="ECO:0000256" key="3">
    <source>
        <dbReference type="ARBA" id="ARBA00022989"/>
    </source>
</evidence>
<dbReference type="InterPro" id="IPR043128">
    <property type="entry name" value="Rev_trsase/Diguanyl_cyclase"/>
</dbReference>
<evidence type="ECO:0000256" key="2">
    <source>
        <dbReference type="ARBA" id="ARBA00022692"/>
    </source>
</evidence>
<dbReference type="Pfam" id="PF08447">
    <property type="entry name" value="PAS_3"/>
    <property type="match status" value="1"/>
</dbReference>
<dbReference type="SUPFAM" id="SSF55785">
    <property type="entry name" value="PYP-like sensor domain (PAS domain)"/>
    <property type="match status" value="1"/>
</dbReference>
<dbReference type="NCBIfam" id="TIGR00254">
    <property type="entry name" value="GGDEF"/>
    <property type="match status" value="1"/>
</dbReference>
<dbReference type="InterPro" id="IPR000014">
    <property type="entry name" value="PAS"/>
</dbReference>
<dbReference type="SUPFAM" id="SSF55073">
    <property type="entry name" value="Nucleotide cyclase"/>
    <property type="match status" value="1"/>
</dbReference>
<dbReference type="InterPro" id="IPR001610">
    <property type="entry name" value="PAC"/>
</dbReference>